<organism evidence="1">
    <name type="scientific">uncultured Lactococcus sp</name>
    <dbReference type="NCBI Taxonomy" id="167973"/>
    <lineage>
        <taxon>Bacteria</taxon>
        <taxon>Bacillati</taxon>
        <taxon>Bacillota</taxon>
        <taxon>Bacilli</taxon>
        <taxon>Lactobacillales</taxon>
        <taxon>Streptococcaceae</taxon>
        <taxon>Lactococcus</taxon>
        <taxon>environmental samples</taxon>
    </lineage>
</organism>
<dbReference type="EMBL" id="KF120234">
    <property type="protein sequence ID" value="AIA87505.1"/>
    <property type="molecule type" value="Genomic_DNA"/>
</dbReference>
<feature type="non-terminal residue" evidence="1">
    <location>
        <position position="94"/>
    </location>
</feature>
<sequence>MIYVESFAKLKNQSVTGKMVYPFADNFFVQWPEMKKYILKLYIMAQSIKLFVPLGTQKFPFNRLIEALNNLIINSVYKPEEILMQSTMYKVKPL</sequence>
<dbReference type="AlphaFoldDB" id="A0A060C3B1"/>
<dbReference type="GO" id="GO:0006488">
    <property type="term" value="P:dolichol-linked oligosaccharide biosynthetic process"/>
    <property type="evidence" value="ECO:0007669"/>
    <property type="project" value="InterPro"/>
</dbReference>
<protein>
    <submittedName>
        <fullName evidence="1">Alg14</fullName>
    </submittedName>
</protein>
<dbReference type="InterPro" id="IPR013969">
    <property type="entry name" value="Oligosacch_biosynth_Alg14"/>
</dbReference>
<accession>A0A060C3B1</accession>
<evidence type="ECO:0000313" key="1">
    <source>
        <dbReference type="EMBL" id="AIA87505.1"/>
    </source>
</evidence>
<proteinExistence type="predicted"/>
<reference evidence="1" key="1">
    <citation type="journal article" date="2013" name="Environ. Microbiol.">
        <title>Seasonally variable intestinal metagenomes of the red palm weevil (Rhynchophorus ferrugineus).</title>
        <authorList>
            <person name="Jia S."/>
            <person name="Zhang X."/>
            <person name="Zhang G."/>
            <person name="Yin A."/>
            <person name="Zhang S."/>
            <person name="Li F."/>
            <person name="Wang L."/>
            <person name="Zhao D."/>
            <person name="Yun Q."/>
            <person name="Tala"/>
            <person name="Wang J."/>
            <person name="Sun G."/>
            <person name="Baabdullah M."/>
            <person name="Yu X."/>
            <person name="Hu S."/>
            <person name="Al-Mssallem I.S."/>
            <person name="Yu J."/>
        </authorList>
    </citation>
    <scope>NUCLEOTIDE SEQUENCE</scope>
</reference>
<dbReference type="Pfam" id="PF08660">
    <property type="entry name" value="Alg14"/>
    <property type="match status" value="1"/>
</dbReference>
<name>A0A060C3B1_9LACT</name>